<dbReference type="AlphaFoldDB" id="A0A8J2RAW2"/>
<evidence type="ECO:0000313" key="2">
    <source>
        <dbReference type="EMBL" id="CAH0100452.1"/>
    </source>
</evidence>
<organism evidence="2 3">
    <name type="scientific">Daphnia galeata</name>
    <dbReference type="NCBI Taxonomy" id="27404"/>
    <lineage>
        <taxon>Eukaryota</taxon>
        <taxon>Metazoa</taxon>
        <taxon>Ecdysozoa</taxon>
        <taxon>Arthropoda</taxon>
        <taxon>Crustacea</taxon>
        <taxon>Branchiopoda</taxon>
        <taxon>Diplostraca</taxon>
        <taxon>Cladocera</taxon>
        <taxon>Anomopoda</taxon>
        <taxon>Daphniidae</taxon>
        <taxon>Daphnia</taxon>
    </lineage>
</organism>
<evidence type="ECO:0000256" key="1">
    <source>
        <dbReference type="SAM" id="MobiDB-lite"/>
    </source>
</evidence>
<reference evidence="2" key="1">
    <citation type="submission" date="2021-11" db="EMBL/GenBank/DDBJ databases">
        <authorList>
            <person name="Schell T."/>
        </authorList>
    </citation>
    <scope>NUCLEOTIDE SEQUENCE</scope>
    <source>
        <strain evidence="2">M5</strain>
    </source>
</reference>
<dbReference type="EMBL" id="CAKKLH010000036">
    <property type="protein sequence ID" value="CAH0100452.1"/>
    <property type="molecule type" value="Genomic_DNA"/>
</dbReference>
<dbReference type="Proteomes" id="UP000789390">
    <property type="component" value="Unassembled WGS sequence"/>
</dbReference>
<dbReference type="OrthoDB" id="6376573at2759"/>
<sequence>MTNCLDHVRQMSHLLYRDYKKPELGGPSQPPPNELEGPSHLGPNEFLSYEKAEPKEILQQTINARHIFLKGTVQPNHSEFSDSELEDISSGDEVDETTLTRSSTPRPHSVTLEVPRSLSRCLSTTSDGRHLSVRDQSAIQKALLESANKNPNLISISKSTVHRQRRINRTLTAAEIKESFVSNLPPFGIVHFDSKLIRYLTGRQSDRLVVLLSGKPSIEKPKLLGIPVIQRSTGSQQCSAVIDTLNNWKCLTLLIGMVFDTTSSNTGKHAGCCVSIELVLGRSIMWLACRHHVYEIHVKHVADHINGARNSPSDALCVRFQKEFNSLDQSTEDLEMLDHSELSNDLENLASSVIEWGTKILEEDVFPRSDYKELLELTLVYLGGVVYPFTFHKPGTHHHARFMAYTIYYLKSSFSQIDLQCRSRLSTCSPAGDLHFLSLMKLYRTQDPSASDICVKSILLHLWYLTEELVVFAIFDTDLPDSLRQQMVLKLLSYQRHQTFKPQKPLFPTIDP</sequence>
<feature type="region of interest" description="Disordered" evidence="1">
    <location>
        <begin position="75"/>
        <end position="109"/>
    </location>
</feature>
<keyword evidence="3" id="KW-1185">Reference proteome</keyword>
<feature type="compositionally biased region" description="Acidic residues" evidence="1">
    <location>
        <begin position="81"/>
        <end position="96"/>
    </location>
</feature>
<protein>
    <recommendedName>
        <fullName evidence="4">Cc8K15.2-like protein</fullName>
    </recommendedName>
</protein>
<evidence type="ECO:0008006" key="4">
    <source>
        <dbReference type="Google" id="ProtNLM"/>
    </source>
</evidence>
<feature type="compositionally biased region" description="Polar residues" evidence="1">
    <location>
        <begin position="97"/>
        <end position="106"/>
    </location>
</feature>
<evidence type="ECO:0000313" key="3">
    <source>
        <dbReference type="Proteomes" id="UP000789390"/>
    </source>
</evidence>
<accession>A0A8J2RAW2</accession>
<comment type="caution">
    <text evidence="2">The sequence shown here is derived from an EMBL/GenBank/DDBJ whole genome shotgun (WGS) entry which is preliminary data.</text>
</comment>
<proteinExistence type="predicted"/>
<name>A0A8J2RAW2_9CRUS</name>
<feature type="region of interest" description="Disordered" evidence="1">
    <location>
        <begin position="20"/>
        <end position="45"/>
    </location>
</feature>
<gene>
    <name evidence="2" type="ORF">DGAL_LOCUS2682</name>
</gene>